<protein>
    <recommendedName>
        <fullName evidence="1">Heterokaryon incompatibility domain-containing protein</fullName>
    </recommendedName>
</protein>
<dbReference type="Proteomes" id="UP000326757">
    <property type="component" value="Unassembled WGS sequence"/>
</dbReference>
<dbReference type="EMBL" id="VIGI01000015">
    <property type="protein sequence ID" value="KAB8291330.1"/>
    <property type="molecule type" value="Genomic_DNA"/>
</dbReference>
<sequence>MSREAIRQLKGGINSNGLCIPCKNALQDDNFNSIGTLAWQNDALPDFEGLNKPALYCCLCRHVLRAREFARRRGAKEYLDAEVILDWVLTSMEEGILIHDDGFDLDSDNAKEIGDFGVDRCEFVRSIQHYWADNKRIRGWLNNCEVNHSLVCNQNQQSFDSTAGGLLLIDVVNDCLCHGSFNDRYFALSYVWGQSKQFLTLMKNFQDLLKPGQLSKQPLTQKIRDAITFVRDLDEKFLWVDTVDDVNNKAAAITQMSNIYSQAIATIIAMSGSSADTGLPGVRPTVRNSSAPYIAPGLRITERTSLERVINEYYHGTGEYTYNTRAWTYQERLLSKRSIMFLKEQVYFQCGTNLLCEDRCYTDDSSSALSSFEKIRSWSANNKPLSKTYSRWHGFRWYEEMIVEYTAKNMSYPADIINAFIGLQSELSTLFDWKFVEGLPEPLLDLSLLWTPVENIEPRATPQHHPSWSWSGWLGRVWFKDIVRPLHLQMGEIFEPLTSCDVATLGTLRLDCETTSFKEFSSHRSEKRLEDPHYNAIVTPNAYFLRDKKGQRCGILYGPVELPSSSSNSPVELLRLSRWKRANAMYNFGPVIAHTHDGHTQEENLFDKSFEDREWCVVNVMLVRWWGAGYNRLALGQMHEDAWHSAHPMRKTIAIQ</sequence>
<gene>
    <name evidence="2" type="ORF">EYC80_010012</name>
</gene>
<dbReference type="PANTHER" id="PTHR33112">
    <property type="entry name" value="DOMAIN PROTEIN, PUTATIVE-RELATED"/>
    <property type="match status" value="1"/>
</dbReference>
<name>A0A5N6JT60_MONLA</name>
<dbReference type="OrthoDB" id="2958217at2759"/>
<evidence type="ECO:0000313" key="3">
    <source>
        <dbReference type="Proteomes" id="UP000326757"/>
    </source>
</evidence>
<evidence type="ECO:0000313" key="2">
    <source>
        <dbReference type="EMBL" id="KAB8291330.1"/>
    </source>
</evidence>
<keyword evidence="3" id="KW-1185">Reference proteome</keyword>
<dbReference type="AlphaFoldDB" id="A0A5N6JT60"/>
<comment type="caution">
    <text evidence="2">The sequence shown here is derived from an EMBL/GenBank/DDBJ whole genome shotgun (WGS) entry which is preliminary data.</text>
</comment>
<proteinExistence type="predicted"/>
<organism evidence="2 3">
    <name type="scientific">Monilinia laxa</name>
    <name type="common">Brown rot fungus</name>
    <name type="synonym">Sclerotinia laxa</name>
    <dbReference type="NCBI Taxonomy" id="61186"/>
    <lineage>
        <taxon>Eukaryota</taxon>
        <taxon>Fungi</taxon>
        <taxon>Dikarya</taxon>
        <taxon>Ascomycota</taxon>
        <taxon>Pezizomycotina</taxon>
        <taxon>Leotiomycetes</taxon>
        <taxon>Helotiales</taxon>
        <taxon>Sclerotiniaceae</taxon>
        <taxon>Monilinia</taxon>
    </lineage>
</organism>
<evidence type="ECO:0000259" key="1">
    <source>
        <dbReference type="Pfam" id="PF06985"/>
    </source>
</evidence>
<dbReference type="InterPro" id="IPR010730">
    <property type="entry name" value="HET"/>
</dbReference>
<dbReference type="Pfam" id="PF06985">
    <property type="entry name" value="HET"/>
    <property type="match status" value="1"/>
</dbReference>
<accession>A0A5N6JT60</accession>
<feature type="domain" description="Heterokaryon incompatibility" evidence="1">
    <location>
        <begin position="185"/>
        <end position="331"/>
    </location>
</feature>
<dbReference type="PANTHER" id="PTHR33112:SF12">
    <property type="entry name" value="HETEROKARYON INCOMPATIBILITY DOMAIN-CONTAINING PROTEIN"/>
    <property type="match status" value="1"/>
</dbReference>
<reference evidence="2 3" key="1">
    <citation type="submission" date="2019-06" db="EMBL/GenBank/DDBJ databases">
        <title>Genome Sequence of the Brown Rot Fungal Pathogen Monilinia laxa.</title>
        <authorList>
            <person name="De Miccolis Angelini R.M."/>
            <person name="Landi L."/>
            <person name="Abate D."/>
            <person name="Pollastro S."/>
            <person name="Romanazzi G."/>
            <person name="Faretra F."/>
        </authorList>
    </citation>
    <scope>NUCLEOTIDE SEQUENCE [LARGE SCALE GENOMIC DNA]</scope>
    <source>
        <strain evidence="2 3">Mlax316</strain>
    </source>
</reference>